<keyword evidence="7" id="KW-1185">Reference proteome</keyword>
<dbReference type="AlphaFoldDB" id="A0A7R6R202"/>
<accession>A0A7R6R202</accession>
<evidence type="ECO:0000313" key="7">
    <source>
        <dbReference type="Proteomes" id="UP000463961"/>
    </source>
</evidence>
<evidence type="ECO:0000256" key="1">
    <source>
        <dbReference type="ARBA" id="ARBA00022692"/>
    </source>
</evidence>
<dbReference type="Pfam" id="PF07690">
    <property type="entry name" value="MFS_1"/>
    <property type="match status" value="1"/>
</dbReference>
<protein>
    <submittedName>
        <fullName evidence="6">MFS transporter</fullName>
    </submittedName>
</protein>
<feature type="transmembrane region" description="Helical" evidence="4">
    <location>
        <begin position="81"/>
        <end position="102"/>
    </location>
</feature>
<keyword evidence="3 4" id="KW-0472">Membrane</keyword>
<feature type="transmembrane region" description="Helical" evidence="4">
    <location>
        <begin position="190"/>
        <end position="208"/>
    </location>
</feature>
<dbReference type="EMBL" id="AP022345">
    <property type="protein sequence ID" value="BBU68881.1"/>
    <property type="molecule type" value="Genomic_DNA"/>
</dbReference>
<evidence type="ECO:0000313" key="6">
    <source>
        <dbReference type="EMBL" id="BBU68881.1"/>
    </source>
</evidence>
<organism evidence="6 7">
    <name type="scientific">Fluviibacter phosphoraccumulans</name>
    <dbReference type="NCBI Taxonomy" id="1751046"/>
    <lineage>
        <taxon>Bacteria</taxon>
        <taxon>Pseudomonadati</taxon>
        <taxon>Pseudomonadota</taxon>
        <taxon>Betaproteobacteria</taxon>
        <taxon>Rhodocyclales</taxon>
        <taxon>Fluviibacteraceae</taxon>
        <taxon>Fluviibacter</taxon>
    </lineage>
</organism>
<feature type="transmembrane region" description="Helical" evidence="4">
    <location>
        <begin position="53"/>
        <end position="75"/>
    </location>
</feature>
<dbReference type="Gene3D" id="1.20.1250.20">
    <property type="entry name" value="MFS general substrate transporter like domains"/>
    <property type="match status" value="1"/>
</dbReference>
<gene>
    <name evidence="6" type="ORF">ICHIAU1_11640</name>
</gene>
<dbReference type="GO" id="GO:0022857">
    <property type="term" value="F:transmembrane transporter activity"/>
    <property type="evidence" value="ECO:0007669"/>
    <property type="project" value="InterPro"/>
</dbReference>
<dbReference type="SUPFAM" id="SSF103473">
    <property type="entry name" value="MFS general substrate transporter"/>
    <property type="match status" value="1"/>
</dbReference>
<feature type="transmembrane region" description="Helical" evidence="4">
    <location>
        <begin position="255"/>
        <end position="273"/>
    </location>
</feature>
<reference evidence="7" key="1">
    <citation type="submission" date="2020-01" db="EMBL/GenBank/DDBJ databases">
        <title>Phosphoaccumulans saitamaens gen. nov., sp. nov., a polyphosphate accumulating bacterium isolated from surface river water.</title>
        <authorList>
            <person name="Watanabe K."/>
            <person name="Suda W."/>
        </authorList>
    </citation>
    <scope>NUCLEOTIDE SEQUENCE [LARGE SCALE GENOMIC DNA]</scope>
    <source>
        <strain evidence="7">ICHIAU1</strain>
    </source>
</reference>
<dbReference type="Proteomes" id="UP000463961">
    <property type="component" value="Chromosome"/>
</dbReference>
<dbReference type="PROSITE" id="PS50850">
    <property type="entry name" value="MFS"/>
    <property type="match status" value="1"/>
</dbReference>
<keyword evidence="2 4" id="KW-1133">Transmembrane helix</keyword>
<name>A0A7R6R202_9RHOO</name>
<dbReference type="InterPro" id="IPR020846">
    <property type="entry name" value="MFS_dom"/>
</dbReference>
<dbReference type="PANTHER" id="PTHR23534:SF1">
    <property type="entry name" value="MAJOR FACILITATOR SUPERFAMILY PROTEIN"/>
    <property type="match status" value="1"/>
</dbReference>
<dbReference type="InterPro" id="IPR011701">
    <property type="entry name" value="MFS"/>
</dbReference>
<feature type="transmembrane region" description="Helical" evidence="4">
    <location>
        <begin position="29"/>
        <end position="46"/>
    </location>
</feature>
<proteinExistence type="predicted"/>
<keyword evidence="1 4" id="KW-0812">Transmembrane</keyword>
<evidence type="ECO:0000256" key="2">
    <source>
        <dbReference type="ARBA" id="ARBA00022989"/>
    </source>
</evidence>
<dbReference type="PANTHER" id="PTHR23534">
    <property type="entry name" value="MFS PERMEASE"/>
    <property type="match status" value="1"/>
</dbReference>
<evidence type="ECO:0000259" key="5">
    <source>
        <dbReference type="PROSITE" id="PS50850"/>
    </source>
</evidence>
<dbReference type="InterPro" id="IPR036259">
    <property type="entry name" value="MFS_trans_sf"/>
</dbReference>
<feature type="transmembrane region" description="Helical" evidence="4">
    <location>
        <begin position="228"/>
        <end position="248"/>
    </location>
</feature>
<evidence type="ECO:0000256" key="3">
    <source>
        <dbReference type="ARBA" id="ARBA00023136"/>
    </source>
</evidence>
<feature type="domain" description="Major facilitator superfamily (MFS) profile" evidence="5">
    <location>
        <begin position="189"/>
        <end position="373"/>
    </location>
</feature>
<sequence>MTSISLVLASSVVIGANLATPALATLPLAMQYLGTMLVLYPAARLINRYGHKIVFCGGSLIGALGLALAALGIWFESFPLFALSGILVGVFNAVGQYYRFAAAEAVSINLRSKAISLTLSGGVIAALAGPKLAQWTRDMLPQPFTASFLALVCVALIAALLAKGLHLKQAVQLPDNLNTPFLPLLRRPDFVLAVVSGVVGYALMNLLMSATPLAMMCSNFDFADTATVIQWHVVAMFAPSFITGSLILRFGVMPVMLFGGISMLASIGIAINGETLINFELALVLLGIGWNFLYIGATARLVECCPPQQKAQVQAFNDTLVFFAVASITFSTGELMNRYGWETINLYSIIPVTLLMIAIAWQWLVGIRKPFPA</sequence>
<feature type="transmembrane region" description="Helical" evidence="4">
    <location>
        <begin position="144"/>
        <end position="162"/>
    </location>
</feature>
<feature type="transmembrane region" description="Helical" evidence="4">
    <location>
        <begin position="344"/>
        <end position="365"/>
    </location>
</feature>
<feature type="transmembrane region" description="Helical" evidence="4">
    <location>
        <begin position="114"/>
        <end position="132"/>
    </location>
</feature>
<evidence type="ECO:0000256" key="4">
    <source>
        <dbReference type="SAM" id="Phobius"/>
    </source>
</evidence>
<feature type="transmembrane region" description="Helical" evidence="4">
    <location>
        <begin position="279"/>
        <end position="302"/>
    </location>
</feature>